<evidence type="ECO:0000256" key="3">
    <source>
        <dbReference type="ARBA" id="ARBA00011048"/>
    </source>
</evidence>
<dbReference type="PANTHER" id="PTHR42917:SF2">
    <property type="entry name" value="2,4-DIENOYL-COA REDUCTASE [(2E)-ENOYL-COA-PRODUCING]"/>
    <property type="match status" value="1"/>
</dbReference>
<dbReference type="Proteomes" id="UP000190044">
    <property type="component" value="Unassembled WGS sequence"/>
</dbReference>
<keyword evidence="8" id="KW-0408">Iron</keyword>
<dbReference type="AlphaFoldDB" id="A0A1T5GR78"/>
<accession>A0A1T5GR78</accession>
<dbReference type="Gene3D" id="3.40.50.720">
    <property type="entry name" value="NAD(P)-binding Rossmann-like Domain"/>
    <property type="match status" value="1"/>
</dbReference>
<evidence type="ECO:0000313" key="13">
    <source>
        <dbReference type="Proteomes" id="UP000190044"/>
    </source>
</evidence>
<reference evidence="13" key="1">
    <citation type="submission" date="2017-02" db="EMBL/GenBank/DDBJ databases">
        <authorList>
            <person name="Varghese N."/>
            <person name="Submissions S."/>
        </authorList>
    </citation>
    <scope>NUCLEOTIDE SEQUENCE [LARGE SCALE GENOMIC DNA]</scope>
    <source>
        <strain evidence="13">R11H</strain>
    </source>
</reference>
<evidence type="ECO:0000259" key="11">
    <source>
        <dbReference type="Pfam" id="PF07992"/>
    </source>
</evidence>
<dbReference type="InterPro" id="IPR001155">
    <property type="entry name" value="OxRdtase_FMN_N"/>
</dbReference>
<dbReference type="PRINTS" id="PR00368">
    <property type="entry name" value="FADPNR"/>
</dbReference>
<dbReference type="InterPro" id="IPR051793">
    <property type="entry name" value="NADH:flavin_oxidoreductase"/>
</dbReference>
<dbReference type="Gene3D" id="3.20.20.70">
    <property type="entry name" value="Aldolase class I"/>
    <property type="match status" value="1"/>
</dbReference>
<dbReference type="Pfam" id="PF07992">
    <property type="entry name" value="Pyr_redox_2"/>
    <property type="match status" value="1"/>
</dbReference>
<evidence type="ECO:0000256" key="9">
    <source>
        <dbReference type="ARBA" id="ARBA00023014"/>
    </source>
</evidence>
<protein>
    <submittedName>
        <fullName evidence="12">2,4-dienoyl-CoA reductase</fullName>
    </submittedName>
</protein>
<comment type="cofactor">
    <cofactor evidence="2">
        <name>[4Fe-4S] cluster</name>
        <dbReference type="ChEBI" id="CHEBI:49883"/>
    </cofactor>
</comment>
<feature type="domain" description="FAD/NAD(P)-binding" evidence="11">
    <location>
        <begin position="321"/>
        <end position="548"/>
    </location>
</feature>
<feature type="non-terminal residue" evidence="12">
    <location>
        <position position="554"/>
    </location>
</feature>
<dbReference type="GO" id="GO:0046872">
    <property type="term" value="F:metal ion binding"/>
    <property type="evidence" value="ECO:0007669"/>
    <property type="project" value="UniProtKB-KW"/>
</dbReference>
<evidence type="ECO:0000256" key="1">
    <source>
        <dbReference type="ARBA" id="ARBA00001917"/>
    </source>
</evidence>
<dbReference type="OrthoDB" id="9804454at2"/>
<feature type="domain" description="NADH:flavin oxidoreductase/NADH oxidase N-terminal" evidence="10">
    <location>
        <begin position="14"/>
        <end position="272"/>
    </location>
</feature>
<evidence type="ECO:0000256" key="7">
    <source>
        <dbReference type="ARBA" id="ARBA00023002"/>
    </source>
</evidence>
<dbReference type="SUPFAM" id="SSF51971">
    <property type="entry name" value="Nucleotide-binding domain"/>
    <property type="match status" value="1"/>
</dbReference>
<dbReference type="EMBL" id="FUYP01000099">
    <property type="protein sequence ID" value="SKC10935.1"/>
    <property type="molecule type" value="Genomic_DNA"/>
</dbReference>
<dbReference type="InterPro" id="IPR013785">
    <property type="entry name" value="Aldolase_TIM"/>
</dbReference>
<comment type="similarity">
    <text evidence="3">In the N-terminal section; belongs to the NADH:flavin oxidoreductase/NADH oxidase family.</text>
</comment>
<evidence type="ECO:0000256" key="6">
    <source>
        <dbReference type="ARBA" id="ARBA00022723"/>
    </source>
</evidence>
<keyword evidence="7" id="KW-0560">Oxidoreductase</keyword>
<evidence type="ECO:0000256" key="5">
    <source>
        <dbReference type="ARBA" id="ARBA00022643"/>
    </source>
</evidence>
<dbReference type="GO" id="GO:0051536">
    <property type="term" value="F:iron-sulfur cluster binding"/>
    <property type="evidence" value="ECO:0007669"/>
    <property type="project" value="UniProtKB-KW"/>
</dbReference>
<feature type="non-terminal residue" evidence="12">
    <location>
        <position position="1"/>
    </location>
</feature>
<dbReference type="Pfam" id="PF00724">
    <property type="entry name" value="Oxidored_FMN"/>
    <property type="match status" value="1"/>
</dbReference>
<keyword evidence="9" id="KW-0411">Iron-sulfur</keyword>
<keyword evidence="5" id="KW-0288">FMN</keyword>
<dbReference type="Gene3D" id="3.50.50.60">
    <property type="entry name" value="FAD/NAD(P)-binding domain"/>
    <property type="match status" value="1"/>
</dbReference>
<keyword evidence="6" id="KW-0479">Metal-binding</keyword>
<organism evidence="12 13">
    <name type="scientific">Sphingopyxis flava</name>
    <dbReference type="NCBI Taxonomy" id="1507287"/>
    <lineage>
        <taxon>Bacteria</taxon>
        <taxon>Pseudomonadati</taxon>
        <taxon>Pseudomonadota</taxon>
        <taxon>Alphaproteobacteria</taxon>
        <taxon>Sphingomonadales</taxon>
        <taxon>Sphingomonadaceae</taxon>
        <taxon>Sphingopyxis</taxon>
    </lineage>
</organism>
<dbReference type="SUPFAM" id="SSF51395">
    <property type="entry name" value="FMN-linked oxidoreductases"/>
    <property type="match status" value="1"/>
</dbReference>
<dbReference type="GO" id="GO:0010181">
    <property type="term" value="F:FMN binding"/>
    <property type="evidence" value="ECO:0007669"/>
    <property type="project" value="InterPro"/>
</dbReference>
<dbReference type="InterPro" id="IPR023753">
    <property type="entry name" value="FAD/NAD-binding_dom"/>
</dbReference>
<proteinExistence type="inferred from homology"/>
<evidence type="ECO:0000259" key="10">
    <source>
        <dbReference type="Pfam" id="PF00724"/>
    </source>
</evidence>
<evidence type="ECO:0000256" key="4">
    <source>
        <dbReference type="ARBA" id="ARBA00022630"/>
    </source>
</evidence>
<name>A0A1T5GR78_9SPHN</name>
<evidence type="ECO:0000313" key="12">
    <source>
        <dbReference type="EMBL" id="SKC10935.1"/>
    </source>
</evidence>
<dbReference type="RefSeq" id="WP_079640339.1">
    <property type="nucleotide sequence ID" value="NZ_FUYP01000099.1"/>
</dbReference>
<comment type="cofactor">
    <cofactor evidence="1">
        <name>FMN</name>
        <dbReference type="ChEBI" id="CHEBI:58210"/>
    </cofactor>
</comment>
<keyword evidence="13" id="KW-1185">Reference proteome</keyword>
<keyword evidence="4" id="KW-0285">Flavoprotein</keyword>
<dbReference type="PANTHER" id="PTHR42917">
    <property type="entry name" value="2,4-DIENOYL-COA REDUCTASE"/>
    <property type="match status" value="1"/>
</dbReference>
<gene>
    <name evidence="12" type="ORF">SAMN06295937_10991</name>
</gene>
<dbReference type="InterPro" id="IPR036188">
    <property type="entry name" value="FAD/NAD-bd_sf"/>
</dbReference>
<dbReference type="GO" id="GO:0016491">
    <property type="term" value="F:oxidoreductase activity"/>
    <property type="evidence" value="ECO:0007669"/>
    <property type="project" value="UniProtKB-KW"/>
</dbReference>
<evidence type="ECO:0000256" key="2">
    <source>
        <dbReference type="ARBA" id="ARBA00001966"/>
    </source>
</evidence>
<sequence>ASTHPTGLPSLASLDDSIIDEYRKLMDAIRPTGMKVFQQLWHSGAIYPNPTGGPPWSASDMSSPIHPFTSQPMTRWQIDELVESFVAATRRCVEGGVDGVEIHLAHGYLLHQFLSPLTNRREDEYGGSLENRLRLPKRILSEVRAIVPNGYPVGVRISASEEPEGLGAEEIKQMIGIFEREKLIDFADCSLGDYYTSSSIIAPMDQPSGYQLPSSVDIASVATVPTIVIGRIRTLEEAEQIIRQGQADMVAMTRAHIADPDIVAKTRAGHPEQVRPCIACNQGCIGQVARGFPLGCAVNPAAGFEGVLADDLLAKTDTPMRLLVVGGGPAGMEAARVAALQGHKVTLVEASPQLGGLVNVARRAPRLHTLGDIATWLESEVYRLGVDVRTNTYFDADDVRGENPDAVVVATGSWPRGDGLQITNQAQPITGFDLPHVLTSLDLLTSNNENLGKHALVYDDVGHYEAIAAADYLLEKGLSVTYVTRFLAFAPQLDPATRTDAILTRLHARDFRVVIRHELRSIAAGKSVIGPIHHVARSEEIPADTVVFVSANRS</sequence>
<evidence type="ECO:0000256" key="8">
    <source>
        <dbReference type="ARBA" id="ARBA00023004"/>
    </source>
</evidence>